<keyword evidence="1" id="KW-0812">Transmembrane</keyword>
<evidence type="ECO:0000256" key="1">
    <source>
        <dbReference type="SAM" id="Phobius"/>
    </source>
</evidence>
<protein>
    <submittedName>
        <fullName evidence="2">Uncharacterized protein</fullName>
    </submittedName>
</protein>
<name>A0A4S4BSQ8_9BACL</name>
<proteinExistence type="predicted"/>
<accession>A0A4S4BSQ8</accession>
<keyword evidence="3" id="KW-1185">Reference proteome</keyword>
<dbReference type="AlphaFoldDB" id="A0A4S4BSQ8"/>
<dbReference type="Proteomes" id="UP000310636">
    <property type="component" value="Unassembled WGS sequence"/>
</dbReference>
<dbReference type="EMBL" id="SSOB01000017">
    <property type="protein sequence ID" value="THF78048.1"/>
    <property type="molecule type" value="Genomic_DNA"/>
</dbReference>
<comment type="caution">
    <text evidence="2">The sequence shown here is derived from an EMBL/GenBank/DDBJ whole genome shotgun (WGS) entry which is preliminary data.</text>
</comment>
<feature type="transmembrane region" description="Helical" evidence="1">
    <location>
        <begin position="33"/>
        <end position="55"/>
    </location>
</feature>
<dbReference type="OrthoDB" id="9888967at2"/>
<evidence type="ECO:0000313" key="2">
    <source>
        <dbReference type="EMBL" id="THF78048.1"/>
    </source>
</evidence>
<gene>
    <name evidence="2" type="ORF">E6C55_15240</name>
</gene>
<dbReference type="RefSeq" id="WP_136370659.1">
    <property type="nucleotide sequence ID" value="NZ_SSOB01000017.1"/>
</dbReference>
<sequence>MRLVMVLAGFVLATVWGWSKLNRDGGKGTEKALYTVIVAISAYIAAAGLLSWPIWSPVRLFRAPFVPFGRWLEWALIGA</sequence>
<evidence type="ECO:0000313" key="3">
    <source>
        <dbReference type="Proteomes" id="UP000310636"/>
    </source>
</evidence>
<keyword evidence="1" id="KW-0472">Membrane</keyword>
<organism evidence="2 3">
    <name type="scientific">Cohnella fermenti</name>
    <dbReference type="NCBI Taxonomy" id="2565925"/>
    <lineage>
        <taxon>Bacteria</taxon>
        <taxon>Bacillati</taxon>
        <taxon>Bacillota</taxon>
        <taxon>Bacilli</taxon>
        <taxon>Bacillales</taxon>
        <taxon>Paenibacillaceae</taxon>
        <taxon>Cohnella</taxon>
    </lineage>
</organism>
<keyword evidence="1" id="KW-1133">Transmembrane helix</keyword>
<reference evidence="2 3" key="1">
    <citation type="submission" date="2019-04" db="EMBL/GenBank/DDBJ databases">
        <title>Cohnella sp. nov. isolated from preserved vegetables.</title>
        <authorList>
            <person name="Lin S.-Y."/>
            <person name="Hung M.-H."/>
            <person name="Young C.-C."/>
        </authorList>
    </citation>
    <scope>NUCLEOTIDE SEQUENCE [LARGE SCALE GENOMIC DNA]</scope>
    <source>
        <strain evidence="2 3">CC-MHH1044</strain>
    </source>
</reference>